<dbReference type="Pfam" id="PF13789">
    <property type="entry name" value="DUF4181"/>
    <property type="match status" value="1"/>
</dbReference>
<gene>
    <name evidence="2" type="ORF">FG383_00780</name>
</gene>
<dbReference type="RefSeq" id="WP_142604932.1">
    <property type="nucleotide sequence ID" value="NZ_VDGG01000001.1"/>
</dbReference>
<protein>
    <submittedName>
        <fullName evidence="2">DUF4181 domain-containing protein</fullName>
    </submittedName>
</protein>
<keyword evidence="1" id="KW-1133">Transmembrane helix</keyword>
<keyword evidence="3" id="KW-1185">Reference proteome</keyword>
<sequence>MFLLKAIIFILVALAILTVIEMYLRKVFKIGKRDKNRQKYVNDIHKWGEITLIVGFIISYFFVINLKVEWSYLWIAFFFTVLQLFRALMEWKYPIQRGEYIIHLFGASVLVMFILIASYTDWLNRLIEFYCRSINCSIHVCISFAVVFV</sequence>
<proteinExistence type="predicted"/>
<keyword evidence="1" id="KW-0812">Transmembrane</keyword>
<feature type="transmembrane region" description="Helical" evidence="1">
    <location>
        <begin position="6"/>
        <end position="24"/>
    </location>
</feature>
<dbReference type="Proteomes" id="UP000318937">
    <property type="component" value="Unassembled WGS sequence"/>
</dbReference>
<keyword evidence="1" id="KW-0472">Membrane</keyword>
<organism evidence="2 3">
    <name type="scientific">Psychrobacillus soli</name>
    <dbReference type="NCBI Taxonomy" id="1543965"/>
    <lineage>
        <taxon>Bacteria</taxon>
        <taxon>Bacillati</taxon>
        <taxon>Bacillota</taxon>
        <taxon>Bacilli</taxon>
        <taxon>Bacillales</taxon>
        <taxon>Bacillaceae</taxon>
        <taxon>Psychrobacillus</taxon>
    </lineage>
</organism>
<dbReference type="OrthoDB" id="2455559at2"/>
<evidence type="ECO:0000313" key="2">
    <source>
        <dbReference type="EMBL" id="TQR18849.1"/>
    </source>
</evidence>
<comment type="caution">
    <text evidence="2">The sequence shown here is derived from an EMBL/GenBank/DDBJ whole genome shotgun (WGS) entry which is preliminary data.</text>
</comment>
<feature type="transmembrane region" description="Helical" evidence="1">
    <location>
        <begin position="44"/>
        <end position="64"/>
    </location>
</feature>
<name>A0A544TN26_9BACI</name>
<feature type="transmembrane region" description="Helical" evidence="1">
    <location>
        <begin position="100"/>
        <end position="120"/>
    </location>
</feature>
<dbReference type="InterPro" id="IPR025441">
    <property type="entry name" value="DUF4181"/>
</dbReference>
<dbReference type="AlphaFoldDB" id="A0A544TN26"/>
<evidence type="ECO:0000256" key="1">
    <source>
        <dbReference type="SAM" id="Phobius"/>
    </source>
</evidence>
<feature type="transmembrane region" description="Helical" evidence="1">
    <location>
        <begin position="70"/>
        <end position="88"/>
    </location>
</feature>
<dbReference type="EMBL" id="VDGG01000001">
    <property type="protein sequence ID" value="TQR18849.1"/>
    <property type="molecule type" value="Genomic_DNA"/>
</dbReference>
<evidence type="ECO:0000313" key="3">
    <source>
        <dbReference type="Proteomes" id="UP000318937"/>
    </source>
</evidence>
<reference evidence="2 3" key="1">
    <citation type="submission" date="2019-05" db="EMBL/GenBank/DDBJ databases">
        <title>Psychrobacillus vulpis sp. nov., a new species isolated from feces of a red fox that inhabits in The Tablas de Daimiel Natural Park, Albacete, Spain.</title>
        <authorList>
            <person name="Rodriguez M."/>
            <person name="Reina J.C."/>
            <person name="Bejar V."/>
            <person name="Llamas I."/>
        </authorList>
    </citation>
    <scope>NUCLEOTIDE SEQUENCE [LARGE SCALE GENOMIC DNA]</scope>
    <source>
        <strain evidence="2 3">NHI-2</strain>
    </source>
</reference>
<accession>A0A544TN26</accession>